<evidence type="ECO:0000256" key="1">
    <source>
        <dbReference type="SAM" id="Coils"/>
    </source>
</evidence>
<reference evidence="3" key="1">
    <citation type="submission" date="2016-10" db="EMBL/GenBank/DDBJ databases">
        <authorList>
            <person name="Varghese N."/>
            <person name="Submissions S."/>
        </authorList>
    </citation>
    <scope>NUCLEOTIDE SEQUENCE [LARGE SCALE GENOMIC DNA]</scope>
    <source>
        <strain evidence="3">CGMCC 1.8704</strain>
    </source>
</reference>
<sequence>MKEILSVGYQLPTNEDDYISIDSQKSLSDADLVIFCPDFKDTFDDYNENNYRGKRSYNLNTSTRIVDSIKHWRKELGSYLKSGRNLFVLLKYKDEFYIDSGQRQTSGTGRNQKVTNLVELQNNYKALPFELEVHNSNGKKIVCQNELIKPFFKTFEKDLTFEAYIESQESYTELLKTKTLDKLLSISFKMEEGNVIILPYLDNDKDEFYEKDGEWTNKAIIFGKKLLTGIIEIDKQISSNVEKTVKPDWLNDKELSLKKAEITQELLGNVNSSIKELEQEKERLEIVFKNDEIYKDLLFETGKPLEIAVIKALEIIGYTAANFDDGVLELDQVITSPENVRYIGECEGKDSKSIDIGKFRQLQDSLNEDFERAEVEEKAFGLLFGNPHRLIQIEKRKEFFTQKCIKGAEREKIGLIKTIDLFFICQYLTANDNNDFKIECRKSIQDGLGSIINFPKIPIK</sequence>
<evidence type="ECO:0000313" key="2">
    <source>
        <dbReference type="EMBL" id="SEN79877.1"/>
    </source>
</evidence>
<dbReference type="Proteomes" id="UP000198657">
    <property type="component" value="Unassembled WGS sequence"/>
</dbReference>
<proteinExistence type="predicted"/>
<gene>
    <name evidence="2" type="ORF">SAMN04487942_1000</name>
</gene>
<keyword evidence="1" id="KW-0175">Coiled coil</keyword>
<feature type="coiled-coil region" evidence="1">
    <location>
        <begin position="260"/>
        <end position="294"/>
    </location>
</feature>
<dbReference type="OrthoDB" id="2179558at2"/>
<dbReference type="RefSeq" id="WP_091166401.1">
    <property type="nucleotide sequence ID" value="NZ_CBCSFM010000001.1"/>
</dbReference>
<accession>A0A1H8JI33</accession>
<evidence type="ECO:0000313" key="3">
    <source>
        <dbReference type="Proteomes" id="UP000198657"/>
    </source>
</evidence>
<organism evidence="2 3">
    <name type="scientific">Flavobacterium sinopsychrotolerans</name>
    <dbReference type="NCBI Taxonomy" id="604089"/>
    <lineage>
        <taxon>Bacteria</taxon>
        <taxon>Pseudomonadati</taxon>
        <taxon>Bacteroidota</taxon>
        <taxon>Flavobacteriia</taxon>
        <taxon>Flavobacteriales</taxon>
        <taxon>Flavobacteriaceae</taxon>
        <taxon>Flavobacterium</taxon>
    </lineage>
</organism>
<name>A0A1H8JI33_9FLAO</name>
<keyword evidence="3" id="KW-1185">Reference proteome</keyword>
<dbReference type="AlphaFoldDB" id="A0A1H8JI33"/>
<protein>
    <submittedName>
        <fullName evidence="2">Uncharacterized protein</fullName>
    </submittedName>
</protein>
<dbReference type="EMBL" id="FODN01000001">
    <property type="protein sequence ID" value="SEN79877.1"/>
    <property type="molecule type" value="Genomic_DNA"/>
</dbReference>